<comment type="caution">
    <text evidence="2">The sequence shown here is derived from an EMBL/GenBank/DDBJ whole genome shotgun (WGS) entry which is preliminary data.</text>
</comment>
<gene>
    <name evidence="2" type="ORF">BCR44DRAFT_257019</name>
</gene>
<reference evidence="2 3" key="1">
    <citation type="submission" date="2016-07" db="EMBL/GenBank/DDBJ databases">
        <title>Pervasive Adenine N6-methylation of Active Genes in Fungi.</title>
        <authorList>
            <consortium name="DOE Joint Genome Institute"/>
            <person name="Mondo S.J."/>
            <person name="Dannebaum R.O."/>
            <person name="Kuo R.C."/>
            <person name="Labutti K."/>
            <person name="Haridas S."/>
            <person name="Kuo A."/>
            <person name="Salamov A."/>
            <person name="Ahrendt S.R."/>
            <person name="Lipzen A."/>
            <person name="Sullivan W."/>
            <person name="Andreopoulos W.B."/>
            <person name="Clum A."/>
            <person name="Lindquist E."/>
            <person name="Daum C."/>
            <person name="Ramamoorthy G.K."/>
            <person name="Gryganskyi A."/>
            <person name="Culley D."/>
            <person name="Magnuson J.K."/>
            <person name="James T.Y."/>
            <person name="O'Malley M.A."/>
            <person name="Stajich J.E."/>
            <person name="Spatafora J.W."/>
            <person name="Visel A."/>
            <person name="Grigoriev I.V."/>
        </authorList>
    </citation>
    <scope>NUCLEOTIDE SEQUENCE [LARGE SCALE GENOMIC DNA]</scope>
    <source>
        <strain evidence="2 3">PL171</strain>
    </source>
</reference>
<evidence type="ECO:0000313" key="3">
    <source>
        <dbReference type="Proteomes" id="UP000193411"/>
    </source>
</evidence>
<evidence type="ECO:0000313" key="2">
    <source>
        <dbReference type="EMBL" id="ORZ30489.1"/>
    </source>
</evidence>
<evidence type="ECO:0000256" key="1">
    <source>
        <dbReference type="SAM" id="MobiDB-lite"/>
    </source>
</evidence>
<feature type="compositionally biased region" description="Basic residues" evidence="1">
    <location>
        <begin position="67"/>
        <end position="79"/>
    </location>
</feature>
<organism evidence="2 3">
    <name type="scientific">Catenaria anguillulae PL171</name>
    <dbReference type="NCBI Taxonomy" id="765915"/>
    <lineage>
        <taxon>Eukaryota</taxon>
        <taxon>Fungi</taxon>
        <taxon>Fungi incertae sedis</taxon>
        <taxon>Blastocladiomycota</taxon>
        <taxon>Blastocladiomycetes</taxon>
        <taxon>Blastocladiales</taxon>
        <taxon>Catenariaceae</taxon>
        <taxon>Catenaria</taxon>
    </lineage>
</organism>
<feature type="region of interest" description="Disordered" evidence="1">
    <location>
        <begin position="1"/>
        <end position="21"/>
    </location>
</feature>
<feature type="compositionally biased region" description="Basic residues" evidence="1">
    <location>
        <begin position="43"/>
        <end position="56"/>
    </location>
</feature>
<dbReference type="AlphaFoldDB" id="A0A1Y2H7G1"/>
<protein>
    <submittedName>
        <fullName evidence="2">Uncharacterized protein</fullName>
    </submittedName>
</protein>
<proteinExistence type="predicted"/>
<feature type="region of interest" description="Disordered" evidence="1">
    <location>
        <begin position="43"/>
        <end position="79"/>
    </location>
</feature>
<dbReference type="EMBL" id="MCFL01000084">
    <property type="protein sequence ID" value="ORZ30489.1"/>
    <property type="molecule type" value="Genomic_DNA"/>
</dbReference>
<dbReference type="Proteomes" id="UP000193411">
    <property type="component" value="Unassembled WGS sequence"/>
</dbReference>
<accession>A0A1Y2H7G1</accession>
<name>A0A1Y2H7G1_9FUNG</name>
<keyword evidence="3" id="KW-1185">Reference proteome</keyword>
<sequence length="79" mass="9438">MRCPRFPTLARRRRSQSRADQTRLKWVWNRAAVAAVGMAAVSLHRHRRPPSRHQMCRPRPIREMRRLKQSRGGRRKRSG</sequence>